<evidence type="ECO:0000256" key="5">
    <source>
        <dbReference type="PROSITE-ProRule" id="PRU00042"/>
    </source>
</evidence>
<feature type="domain" description="C2H2-type" evidence="7">
    <location>
        <begin position="171"/>
        <end position="198"/>
    </location>
</feature>
<evidence type="ECO:0000256" key="3">
    <source>
        <dbReference type="ARBA" id="ARBA00022771"/>
    </source>
</evidence>
<evidence type="ECO:0000256" key="2">
    <source>
        <dbReference type="ARBA" id="ARBA00022737"/>
    </source>
</evidence>
<feature type="domain" description="C2H2-type" evidence="7">
    <location>
        <begin position="10"/>
        <end position="37"/>
    </location>
</feature>
<evidence type="ECO:0000313" key="9">
    <source>
        <dbReference type="Proteomes" id="UP000007110"/>
    </source>
</evidence>
<evidence type="ECO:0000313" key="8">
    <source>
        <dbReference type="EnsemblMetazoa" id="XP_011663194"/>
    </source>
</evidence>
<feature type="domain" description="C2H2-type" evidence="7">
    <location>
        <begin position="143"/>
        <end position="170"/>
    </location>
</feature>
<feature type="domain" description="C2H2-type" evidence="7">
    <location>
        <begin position="368"/>
        <end position="395"/>
    </location>
</feature>
<feature type="domain" description="C2H2-type" evidence="7">
    <location>
        <begin position="400"/>
        <end position="429"/>
    </location>
</feature>
<reference evidence="9" key="1">
    <citation type="submission" date="2015-02" db="EMBL/GenBank/DDBJ databases">
        <title>Genome sequencing for Strongylocentrotus purpuratus.</title>
        <authorList>
            <person name="Murali S."/>
            <person name="Liu Y."/>
            <person name="Vee V."/>
            <person name="English A."/>
            <person name="Wang M."/>
            <person name="Skinner E."/>
            <person name="Han Y."/>
            <person name="Muzny D.M."/>
            <person name="Worley K.C."/>
            <person name="Gibbs R.A."/>
        </authorList>
    </citation>
    <scope>NUCLEOTIDE SEQUENCE</scope>
</reference>
<feature type="region of interest" description="Disordered" evidence="6">
    <location>
        <begin position="212"/>
        <end position="318"/>
    </location>
</feature>
<keyword evidence="2" id="KW-0677">Repeat</keyword>
<dbReference type="InterPro" id="IPR013087">
    <property type="entry name" value="Znf_C2H2_type"/>
</dbReference>
<dbReference type="InParanoid" id="A0A7M7HCU8"/>
<evidence type="ECO:0000259" key="7">
    <source>
        <dbReference type="PROSITE" id="PS50157"/>
    </source>
</evidence>
<dbReference type="GO" id="GO:0008270">
    <property type="term" value="F:zinc ion binding"/>
    <property type="evidence" value="ECO:0007669"/>
    <property type="project" value="UniProtKB-KW"/>
</dbReference>
<evidence type="ECO:0000256" key="1">
    <source>
        <dbReference type="ARBA" id="ARBA00022723"/>
    </source>
</evidence>
<dbReference type="FunFam" id="3.30.160.60:FF:000446">
    <property type="entry name" value="Zinc finger protein"/>
    <property type="match status" value="2"/>
</dbReference>
<dbReference type="Pfam" id="PF13912">
    <property type="entry name" value="zf-C2H2_6"/>
    <property type="match status" value="1"/>
</dbReference>
<keyword evidence="3 5" id="KW-0863">Zinc-finger</keyword>
<dbReference type="EnsemblMetazoa" id="XM_011664892">
    <property type="protein sequence ID" value="XP_011663194"/>
    <property type="gene ID" value="LOC100892931"/>
</dbReference>
<dbReference type="Proteomes" id="UP000007110">
    <property type="component" value="Unassembled WGS sequence"/>
</dbReference>
<dbReference type="GO" id="GO:0000978">
    <property type="term" value="F:RNA polymerase II cis-regulatory region sequence-specific DNA binding"/>
    <property type="evidence" value="ECO:0000318"/>
    <property type="project" value="GO_Central"/>
</dbReference>
<dbReference type="PROSITE" id="PS50157">
    <property type="entry name" value="ZINC_FINGER_C2H2_2"/>
    <property type="match status" value="9"/>
</dbReference>
<feature type="domain" description="C2H2-type" evidence="7">
    <location>
        <begin position="343"/>
        <end position="365"/>
    </location>
</feature>
<keyword evidence="4" id="KW-0862">Zinc</keyword>
<accession>A0A7M7HCU8</accession>
<feature type="domain" description="C2H2-type" evidence="7">
    <location>
        <begin position="116"/>
        <end position="143"/>
    </location>
</feature>
<sequence length="460" mass="52711">MAKHKGQKLFQCPVCHKEYISKGQFDLHMKTHIKNGELNYECSQCGKSYPYEDLTELGSEGPHQCIECDKGILKVQHISSYKKVNVFRCPHCYERFLKVVDLTKHVVEVHPESECHRCPECDKTFPLKLKLAVHMQVHRKEKQDCPLCGMVLGSKRALKGHLRMHQGERKYKCSLCDKTYLHLQSLKNHVVTHNGMKQFKCTLCDKAFSHESTLRHHEKKHTAVRPRRRIQKPKPSLFQETREVSEEQDTFPGKDLQEGQEHDVHEPAESNPSFKSTAVENDSPASVSKNLQSVLKETSSVSSERDELNSGGLEYDGNPSFQIEGLQTDGSISLTGQPDEGTHSCHKCGKRFATKHAVNSHMQFHKPYHCPKCNKGYYAKEELAEHMDTHNVAHDPELMYQCTYLDCDKDFLTYQGLSSHMQKHPRERPFLVPSVISLLVLEIISGDISSYIRENRNFGV</sequence>
<dbReference type="PROSITE" id="PS00028">
    <property type="entry name" value="ZINC_FINGER_C2H2_1"/>
    <property type="match status" value="9"/>
</dbReference>
<reference evidence="8" key="2">
    <citation type="submission" date="2021-01" db="UniProtKB">
        <authorList>
            <consortium name="EnsemblMetazoa"/>
        </authorList>
    </citation>
    <scope>IDENTIFICATION</scope>
</reference>
<dbReference type="OrthoDB" id="6077919at2759"/>
<dbReference type="SMART" id="SM00355">
    <property type="entry name" value="ZnF_C2H2"/>
    <property type="match status" value="9"/>
</dbReference>
<dbReference type="GO" id="GO:0001227">
    <property type="term" value="F:DNA-binding transcription repressor activity, RNA polymerase II-specific"/>
    <property type="evidence" value="ECO:0000318"/>
    <property type="project" value="GO_Central"/>
</dbReference>
<proteinExistence type="predicted"/>
<feature type="domain" description="C2H2-type" evidence="7">
    <location>
        <begin position="199"/>
        <end position="226"/>
    </location>
</feature>
<dbReference type="Gene3D" id="3.30.160.60">
    <property type="entry name" value="Classic Zinc Finger"/>
    <property type="match status" value="6"/>
</dbReference>
<keyword evidence="1" id="KW-0479">Metal-binding</keyword>
<name>A0A7M7HCU8_STRPU</name>
<protein>
    <recommendedName>
        <fullName evidence="7">C2H2-type domain-containing protein</fullName>
    </recommendedName>
</protein>
<keyword evidence="9" id="KW-1185">Reference proteome</keyword>
<organism evidence="8 9">
    <name type="scientific">Strongylocentrotus purpuratus</name>
    <name type="common">Purple sea urchin</name>
    <dbReference type="NCBI Taxonomy" id="7668"/>
    <lineage>
        <taxon>Eukaryota</taxon>
        <taxon>Metazoa</taxon>
        <taxon>Echinodermata</taxon>
        <taxon>Eleutherozoa</taxon>
        <taxon>Echinozoa</taxon>
        <taxon>Echinoidea</taxon>
        <taxon>Euechinoidea</taxon>
        <taxon>Echinacea</taxon>
        <taxon>Camarodonta</taxon>
        <taxon>Echinidea</taxon>
        <taxon>Strongylocentrotidae</taxon>
        <taxon>Strongylocentrotus</taxon>
    </lineage>
</organism>
<dbReference type="OMA" id="PESECHR"/>
<dbReference type="AlphaFoldDB" id="A0A7M7HCU8"/>
<dbReference type="GO" id="GO:0006357">
    <property type="term" value="P:regulation of transcription by RNA polymerase II"/>
    <property type="evidence" value="ECO:0000318"/>
    <property type="project" value="GO_Central"/>
</dbReference>
<dbReference type="RefSeq" id="XP_011663194.2">
    <property type="nucleotide sequence ID" value="XM_011664892.2"/>
</dbReference>
<feature type="compositionally biased region" description="Basic residues" evidence="6">
    <location>
        <begin position="216"/>
        <end position="232"/>
    </location>
</feature>
<dbReference type="KEGG" id="spu:100892931"/>
<dbReference type="Pfam" id="PF00096">
    <property type="entry name" value="zf-C2H2"/>
    <property type="match status" value="5"/>
</dbReference>
<dbReference type="SUPFAM" id="SSF57667">
    <property type="entry name" value="beta-beta-alpha zinc fingers"/>
    <property type="match status" value="6"/>
</dbReference>
<feature type="domain" description="C2H2-type" evidence="7">
    <location>
        <begin position="87"/>
        <end position="115"/>
    </location>
</feature>
<dbReference type="PANTHER" id="PTHR24379:SF121">
    <property type="entry name" value="C2H2-TYPE DOMAIN-CONTAINING PROTEIN"/>
    <property type="match status" value="1"/>
</dbReference>
<evidence type="ECO:0000256" key="6">
    <source>
        <dbReference type="SAM" id="MobiDB-lite"/>
    </source>
</evidence>
<dbReference type="PANTHER" id="PTHR24379">
    <property type="entry name" value="KRAB AND ZINC FINGER DOMAIN-CONTAINING"/>
    <property type="match status" value="1"/>
</dbReference>
<dbReference type="GeneID" id="100892931"/>
<dbReference type="GO" id="GO:0005654">
    <property type="term" value="C:nucleoplasm"/>
    <property type="evidence" value="ECO:0000318"/>
    <property type="project" value="GO_Central"/>
</dbReference>
<feature type="compositionally biased region" description="Polar residues" evidence="6">
    <location>
        <begin position="270"/>
        <end position="302"/>
    </location>
</feature>
<evidence type="ECO:0000256" key="4">
    <source>
        <dbReference type="ARBA" id="ARBA00022833"/>
    </source>
</evidence>
<feature type="compositionally biased region" description="Basic and acidic residues" evidence="6">
    <location>
        <begin position="255"/>
        <end position="268"/>
    </location>
</feature>
<dbReference type="InterPro" id="IPR036236">
    <property type="entry name" value="Znf_C2H2_sf"/>
</dbReference>